<name>A0ABR6Q625_9FLAO</name>
<accession>A0ABR6Q625</accession>
<organism evidence="1 2">
    <name type="scientific">Chryseobacterium sediminis</name>
    <dbReference type="NCBI Taxonomy" id="1679494"/>
    <lineage>
        <taxon>Bacteria</taxon>
        <taxon>Pseudomonadati</taxon>
        <taxon>Bacteroidota</taxon>
        <taxon>Flavobacteriia</taxon>
        <taxon>Flavobacteriales</taxon>
        <taxon>Weeksellaceae</taxon>
        <taxon>Chryseobacterium group</taxon>
        <taxon>Chryseobacterium</taxon>
    </lineage>
</organism>
<sequence length="60" mass="7118">MYETDLFYRFHKYTLAKVLNFDKGDENIKPLTDVGGFFYEQKLHALFSSYVFCMFVTSSN</sequence>
<keyword evidence="2" id="KW-1185">Reference proteome</keyword>
<dbReference type="EMBL" id="JACHKS010000004">
    <property type="protein sequence ID" value="MBB6333107.1"/>
    <property type="molecule type" value="Genomic_DNA"/>
</dbReference>
<gene>
    <name evidence="1" type="ORF">HNP24_004131</name>
</gene>
<dbReference type="Proteomes" id="UP000587367">
    <property type="component" value="Unassembled WGS sequence"/>
</dbReference>
<proteinExistence type="predicted"/>
<protein>
    <submittedName>
        <fullName evidence="1">Uncharacterized protein</fullName>
    </submittedName>
</protein>
<reference evidence="1 2" key="1">
    <citation type="submission" date="2020-08" db="EMBL/GenBank/DDBJ databases">
        <title>Functional genomics of gut bacteria from endangered species of beetles.</title>
        <authorList>
            <person name="Carlos-Shanley C."/>
        </authorList>
    </citation>
    <scope>NUCLEOTIDE SEQUENCE [LARGE SCALE GENOMIC DNA]</scope>
    <source>
        <strain evidence="1 2">S00068</strain>
    </source>
</reference>
<evidence type="ECO:0000313" key="2">
    <source>
        <dbReference type="Proteomes" id="UP000587367"/>
    </source>
</evidence>
<evidence type="ECO:0000313" key="1">
    <source>
        <dbReference type="EMBL" id="MBB6333107.1"/>
    </source>
</evidence>
<comment type="caution">
    <text evidence="1">The sequence shown here is derived from an EMBL/GenBank/DDBJ whole genome shotgun (WGS) entry which is preliminary data.</text>
</comment>